<feature type="domain" description="DUF2172" evidence="1">
    <location>
        <begin position="59"/>
        <end position="150"/>
    </location>
</feature>
<dbReference type="InterPro" id="IPR032622">
    <property type="entry name" value="UCP01524_HTH"/>
</dbReference>
<dbReference type="RefSeq" id="WP_218315510.1">
    <property type="nucleotide sequence ID" value="NZ_JAGSPB010000001.1"/>
</dbReference>
<comment type="caution">
    <text evidence="4">The sequence shown here is derived from an EMBL/GenBank/DDBJ whole genome shotgun (WGS) entry which is preliminary data.</text>
</comment>
<evidence type="ECO:0000313" key="5">
    <source>
        <dbReference type="Proteomes" id="UP000699975"/>
    </source>
</evidence>
<evidence type="ECO:0000259" key="3">
    <source>
        <dbReference type="Pfam" id="PF16254"/>
    </source>
</evidence>
<dbReference type="Pfam" id="PF16254">
    <property type="entry name" value="DUF4910"/>
    <property type="match status" value="1"/>
</dbReference>
<dbReference type="InterPro" id="IPR032589">
    <property type="entry name" value="DUF4910"/>
</dbReference>
<sequence length="425" mass="48175">MRVGEWCYELAKELWPIPRSLTGPGVRQTLERLRRELPLLNIKSVPTGYQAFDWTVPDEWCAKSAFIETPGGKRIADFSENNLHLMGYSEPVDATLDLDELQEHLYSLPDEPDAIPYVTSYYRRRWGFCLTDKARKALSNGKYRVHIDSTLEPGHLNYADIIIPGESEDEIFLSTYICHPSMANNELSGPVVTAAIVRWLQSKKRKYTYRIAFVPETIGSLVYLSKNLPHLKARVVAGFNITCIGDDRDYSYLPSRRENSIADRIAVHVLTHQAPAFTRYTWLDRGSDERQYCAPGVDLPMASIMRSKYGEYPEYHTSKDTLGGVVTASGLEGGYLALERAITVLEEDFVPRVRVLGEPQLGKRGLYPNVSIRGSTDHVRVMMNMISYCDGERSLFEIAEKIGRPFWELRQAIEPLVAADLISVT</sequence>
<reference evidence="4 5" key="1">
    <citation type="submission" date="2021-04" db="EMBL/GenBank/DDBJ databases">
        <authorList>
            <person name="Pira H."/>
            <person name="Risdian C."/>
            <person name="Wink J."/>
        </authorList>
    </citation>
    <scope>NUCLEOTIDE SEQUENCE [LARGE SCALE GENOMIC DNA]</scope>
    <source>
        <strain evidence="4 5">WH131</strain>
    </source>
</reference>
<evidence type="ECO:0000313" key="4">
    <source>
        <dbReference type="EMBL" id="MBV7264994.1"/>
    </source>
</evidence>
<dbReference type="Pfam" id="PF09940">
    <property type="entry name" value="DUF2172"/>
    <property type="match status" value="1"/>
</dbReference>
<proteinExistence type="predicted"/>
<dbReference type="InterPro" id="IPR032610">
    <property type="entry name" value="DUF2172"/>
</dbReference>
<organism evidence="4 5">
    <name type="scientific">Erythrobacter ani</name>
    <dbReference type="NCBI Taxonomy" id="2827235"/>
    <lineage>
        <taxon>Bacteria</taxon>
        <taxon>Pseudomonadati</taxon>
        <taxon>Pseudomonadota</taxon>
        <taxon>Alphaproteobacteria</taxon>
        <taxon>Sphingomonadales</taxon>
        <taxon>Erythrobacteraceae</taxon>
        <taxon>Erythrobacter/Porphyrobacter group</taxon>
        <taxon>Erythrobacter</taxon>
    </lineage>
</organism>
<keyword evidence="5" id="KW-1185">Reference proteome</keyword>
<evidence type="ECO:0000259" key="2">
    <source>
        <dbReference type="Pfam" id="PF16221"/>
    </source>
</evidence>
<dbReference type="InterPro" id="IPR012353">
    <property type="entry name" value="UCP015244"/>
</dbReference>
<dbReference type="PIRSF" id="PIRSF015244">
    <property type="entry name" value="UCP015244"/>
    <property type="match status" value="1"/>
</dbReference>
<feature type="domain" description="DUF4910" evidence="3">
    <location>
        <begin position="8"/>
        <end position="348"/>
    </location>
</feature>
<protein>
    <submittedName>
        <fullName evidence="4">DUF4910 domain-containing protein</fullName>
    </submittedName>
</protein>
<name>A0ABS6SJ06_9SPHN</name>
<dbReference type="EMBL" id="JAGSPB010000001">
    <property type="protein sequence ID" value="MBV7264994.1"/>
    <property type="molecule type" value="Genomic_DNA"/>
</dbReference>
<gene>
    <name evidence="4" type="ORF">KCG45_02245</name>
</gene>
<dbReference type="Pfam" id="PF16221">
    <property type="entry name" value="HTH_47"/>
    <property type="match status" value="1"/>
</dbReference>
<evidence type="ECO:0000259" key="1">
    <source>
        <dbReference type="Pfam" id="PF09940"/>
    </source>
</evidence>
<feature type="domain" description="UCP01524 winged helix-turn-helix" evidence="2">
    <location>
        <begin position="354"/>
        <end position="423"/>
    </location>
</feature>
<accession>A0ABS6SJ06</accession>
<dbReference type="Proteomes" id="UP000699975">
    <property type="component" value="Unassembled WGS sequence"/>
</dbReference>